<evidence type="ECO:0000313" key="3">
    <source>
        <dbReference type="Proteomes" id="UP000828251"/>
    </source>
</evidence>
<evidence type="ECO:0000256" key="1">
    <source>
        <dbReference type="SAM" id="MobiDB-lite"/>
    </source>
</evidence>
<dbReference type="Proteomes" id="UP000828251">
    <property type="component" value="Unassembled WGS sequence"/>
</dbReference>
<protein>
    <submittedName>
        <fullName evidence="2">Uncharacterized protein</fullName>
    </submittedName>
</protein>
<organism evidence="2 3">
    <name type="scientific">Gossypium stocksii</name>
    <dbReference type="NCBI Taxonomy" id="47602"/>
    <lineage>
        <taxon>Eukaryota</taxon>
        <taxon>Viridiplantae</taxon>
        <taxon>Streptophyta</taxon>
        <taxon>Embryophyta</taxon>
        <taxon>Tracheophyta</taxon>
        <taxon>Spermatophyta</taxon>
        <taxon>Magnoliopsida</taxon>
        <taxon>eudicotyledons</taxon>
        <taxon>Gunneridae</taxon>
        <taxon>Pentapetalae</taxon>
        <taxon>rosids</taxon>
        <taxon>malvids</taxon>
        <taxon>Malvales</taxon>
        <taxon>Malvaceae</taxon>
        <taxon>Malvoideae</taxon>
        <taxon>Gossypium</taxon>
    </lineage>
</organism>
<sequence>MHEQRHKHDQLHQFLLSLYFDYYAQIRSTLLSKDPFTFLESSIPANYSRETQYATLQVKEEKPKILSFVVRTEGRNKGRADRINKTTLLCTHCHCKGHEVAICFDLHGHPDWWLKKYRKSEMKSDGRDGKTSAASSTQQVSRNKGNVQANVIAVDTNHGAISVQNTRGAMQVSGAILPGFTAKQ</sequence>
<accession>A0A9D3U8J1</accession>
<comment type="caution">
    <text evidence="2">The sequence shown here is derived from an EMBL/GenBank/DDBJ whole genome shotgun (WGS) entry which is preliminary data.</text>
</comment>
<feature type="compositionally biased region" description="Polar residues" evidence="1">
    <location>
        <begin position="132"/>
        <end position="144"/>
    </location>
</feature>
<evidence type="ECO:0000313" key="2">
    <source>
        <dbReference type="EMBL" id="KAH1031741.1"/>
    </source>
</evidence>
<name>A0A9D3U8J1_9ROSI</name>
<feature type="region of interest" description="Disordered" evidence="1">
    <location>
        <begin position="123"/>
        <end position="144"/>
    </location>
</feature>
<proteinExistence type="predicted"/>
<gene>
    <name evidence="2" type="ORF">J1N35_043915</name>
</gene>
<dbReference type="PANTHER" id="PTHR34222:SF94">
    <property type="entry name" value="CCHC-TYPE DOMAIN-CONTAINING PROTEIN"/>
    <property type="match status" value="1"/>
</dbReference>
<dbReference type="AlphaFoldDB" id="A0A9D3U8J1"/>
<dbReference type="OrthoDB" id="1748682at2759"/>
<dbReference type="PANTHER" id="PTHR34222">
    <property type="entry name" value="GAG_PRE-INTEGRS DOMAIN-CONTAINING PROTEIN"/>
    <property type="match status" value="1"/>
</dbReference>
<reference evidence="2 3" key="1">
    <citation type="journal article" date="2021" name="Plant Biotechnol. J.">
        <title>Multi-omics assisted identification of the key and species-specific regulatory components of drought-tolerant mechanisms in Gossypium stocksii.</title>
        <authorList>
            <person name="Yu D."/>
            <person name="Ke L."/>
            <person name="Zhang D."/>
            <person name="Wu Y."/>
            <person name="Sun Y."/>
            <person name="Mei J."/>
            <person name="Sun J."/>
            <person name="Sun Y."/>
        </authorList>
    </citation>
    <scope>NUCLEOTIDE SEQUENCE [LARGE SCALE GENOMIC DNA]</scope>
    <source>
        <strain evidence="3">cv. E1</strain>
        <tissue evidence="2">Leaf</tissue>
    </source>
</reference>
<keyword evidence="3" id="KW-1185">Reference proteome</keyword>
<dbReference type="EMBL" id="JAIQCV010000013">
    <property type="protein sequence ID" value="KAH1031741.1"/>
    <property type="molecule type" value="Genomic_DNA"/>
</dbReference>